<comment type="caution">
    <text evidence="1">The sequence shown here is derived from an EMBL/GenBank/DDBJ whole genome shotgun (WGS) entry which is preliminary data.</text>
</comment>
<proteinExistence type="predicted"/>
<dbReference type="Proteomes" id="UP000824469">
    <property type="component" value="Unassembled WGS sequence"/>
</dbReference>
<accession>A0AA38H215</accession>
<evidence type="ECO:0000313" key="2">
    <source>
        <dbReference type="Proteomes" id="UP000824469"/>
    </source>
</evidence>
<reference evidence="1 2" key="1">
    <citation type="journal article" date="2021" name="Nat. Plants">
        <title>The Taxus genome provides insights into paclitaxel biosynthesis.</title>
        <authorList>
            <person name="Xiong X."/>
            <person name="Gou J."/>
            <person name="Liao Q."/>
            <person name="Li Y."/>
            <person name="Zhou Q."/>
            <person name="Bi G."/>
            <person name="Li C."/>
            <person name="Du R."/>
            <person name="Wang X."/>
            <person name="Sun T."/>
            <person name="Guo L."/>
            <person name="Liang H."/>
            <person name="Lu P."/>
            <person name="Wu Y."/>
            <person name="Zhang Z."/>
            <person name="Ro D.K."/>
            <person name="Shang Y."/>
            <person name="Huang S."/>
            <person name="Yan J."/>
        </authorList>
    </citation>
    <scope>NUCLEOTIDE SEQUENCE [LARGE SCALE GENOMIC DNA]</scope>
    <source>
        <strain evidence="1">Ta-2019</strain>
    </source>
</reference>
<name>A0AA38H215_TAXCH</name>
<sequence>MDHSSALRHNLTAQLDNVGSGHEDMEVAKLLLELKYGAAISKRKRNPIPIRFNGEEDFDDRARPRIRAISDILSSSRPVSSPWELI</sequence>
<keyword evidence="2" id="KW-1185">Reference proteome</keyword>
<organism evidence="1 2">
    <name type="scientific">Taxus chinensis</name>
    <name type="common">Chinese yew</name>
    <name type="synonym">Taxus wallichiana var. chinensis</name>
    <dbReference type="NCBI Taxonomy" id="29808"/>
    <lineage>
        <taxon>Eukaryota</taxon>
        <taxon>Viridiplantae</taxon>
        <taxon>Streptophyta</taxon>
        <taxon>Embryophyta</taxon>
        <taxon>Tracheophyta</taxon>
        <taxon>Spermatophyta</taxon>
        <taxon>Pinopsida</taxon>
        <taxon>Pinidae</taxon>
        <taxon>Conifers II</taxon>
        <taxon>Cupressales</taxon>
        <taxon>Taxaceae</taxon>
        <taxon>Taxus</taxon>
    </lineage>
</organism>
<gene>
    <name evidence="1" type="ORF">KI387_043691</name>
</gene>
<evidence type="ECO:0000313" key="1">
    <source>
        <dbReference type="EMBL" id="KAH9332110.1"/>
    </source>
</evidence>
<protein>
    <submittedName>
        <fullName evidence="1">Uncharacterized protein</fullName>
    </submittedName>
</protein>
<dbReference type="AlphaFoldDB" id="A0AA38H215"/>
<dbReference type="EMBL" id="JAHRHJ020000001">
    <property type="protein sequence ID" value="KAH9332110.1"/>
    <property type="molecule type" value="Genomic_DNA"/>
</dbReference>